<dbReference type="Proteomes" id="UP000007266">
    <property type="component" value="Linkage group 3"/>
</dbReference>
<dbReference type="HOGENOM" id="CLU_1818295_0_0_1"/>
<evidence type="ECO:0000313" key="3">
    <source>
        <dbReference type="Proteomes" id="UP000007266"/>
    </source>
</evidence>
<dbReference type="EMBL" id="KQ971319">
    <property type="protein sequence ID" value="EFA00280.1"/>
    <property type="molecule type" value="Genomic_DNA"/>
</dbReference>
<protein>
    <submittedName>
        <fullName evidence="2">Uncharacterized protein</fullName>
    </submittedName>
</protein>
<organism evidence="2 3">
    <name type="scientific">Tribolium castaneum</name>
    <name type="common">Red flour beetle</name>
    <dbReference type="NCBI Taxonomy" id="7070"/>
    <lineage>
        <taxon>Eukaryota</taxon>
        <taxon>Metazoa</taxon>
        <taxon>Ecdysozoa</taxon>
        <taxon>Arthropoda</taxon>
        <taxon>Hexapoda</taxon>
        <taxon>Insecta</taxon>
        <taxon>Pterygota</taxon>
        <taxon>Neoptera</taxon>
        <taxon>Endopterygota</taxon>
        <taxon>Coleoptera</taxon>
        <taxon>Polyphaga</taxon>
        <taxon>Cucujiformia</taxon>
        <taxon>Tenebrionidae</taxon>
        <taxon>Tenebrionidae incertae sedis</taxon>
        <taxon>Tribolium</taxon>
    </lineage>
</organism>
<keyword evidence="3" id="KW-1185">Reference proteome</keyword>
<name>D6WFA9_TRICA</name>
<dbReference type="InParanoid" id="D6WFA9"/>
<evidence type="ECO:0000313" key="2">
    <source>
        <dbReference type="EMBL" id="EFA00280.1"/>
    </source>
</evidence>
<feature type="region of interest" description="Disordered" evidence="1">
    <location>
        <begin position="1"/>
        <end position="24"/>
    </location>
</feature>
<accession>D6WFA9</accession>
<reference evidence="2 3" key="1">
    <citation type="journal article" date="2008" name="Nature">
        <title>The genome of the model beetle and pest Tribolium castaneum.</title>
        <authorList>
            <consortium name="Tribolium Genome Sequencing Consortium"/>
            <person name="Richards S."/>
            <person name="Gibbs R.A."/>
            <person name="Weinstock G.M."/>
            <person name="Brown S.J."/>
            <person name="Denell R."/>
            <person name="Beeman R.W."/>
            <person name="Gibbs R."/>
            <person name="Beeman R.W."/>
            <person name="Brown S.J."/>
            <person name="Bucher G."/>
            <person name="Friedrich M."/>
            <person name="Grimmelikhuijzen C.J."/>
            <person name="Klingler M."/>
            <person name="Lorenzen M."/>
            <person name="Richards S."/>
            <person name="Roth S."/>
            <person name="Schroder R."/>
            <person name="Tautz D."/>
            <person name="Zdobnov E.M."/>
            <person name="Muzny D."/>
            <person name="Gibbs R.A."/>
            <person name="Weinstock G.M."/>
            <person name="Attaway T."/>
            <person name="Bell S."/>
            <person name="Buhay C.J."/>
            <person name="Chandrabose M.N."/>
            <person name="Chavez D."/>
            <person name="Clerk-Blankenburg K.P."/>
            <person name="Cree A."/>
            <person name="Dao M."/>
            <person name="Davis C."/>
            <person name="Chacko J."/>
            <person name="Dinh H."/>
            <person name="Dugan-Rocha S."/>
            <person name="Fowler G."/>
            <person name="Garner T.T."/>
            <person name="Garnes J."/>
            <person name="Gnirke A."/>
            <person name="Hawes A."/>
            <person name="Hernandez J."/>
            <person name="Hines S."/>
            <person name="Holder M."/>
            <person name="Hume J."/>
            <person name="Jhangiani S.N."/>
            <person name="Joshi V."/>
            <person name="Khan Z.M."/>
            <person name="Jackson L."/>
            <person name="Kovar C."/>
            <person name="Kowis A."/>
            <person name="Lee S."/>
            <person name="Lewis L.R."/>
            <person name="Margolis J."/>
            <person name="Morgan M."/>
            <person name="Nazareth L.V."/>
            <person name="Nguyen N."/>
            <person name="Okwuonu G."/>
            <person name="Parker D."/>
            <person name="Richards S."/>
            <person name="Ruiz S.J."/>
            <person name="Santibanez J."/>
            <person name="Savard J."/>
            <person name="Scherer S.E."/>
            <person name="Schneider B."/>
            <person name="Sodergren E."/>
            <person name="Tautz D."/>
            <person name="Vattahil S."/>
            <person name="Villasana D."/>
            <person name="White C.S."/>
            <person name="Wright R."/>
            <person name="Park Y."/>
            <person name="Beeman R.W."/>
            <person name="Lord J."/>
            <person name="Oppert B."/>
            <person name="Lorenzen M."/>
            <person name="Brown S."/>
            <person name="Wang L."/>
            <person name="Savard J."/>
            <person name="Tautz D."/>
            <person name="Richards S."/>
            <person name="Weinstock G."/>
            <person name="Gibbs R.A."/>
            <person name="Liu Y."/>
            <person name="Worley K."/>
            <person name="Weinstock G."/>
            <person name="Elsik C.G."/>
            <person name="Reese J.T."/>
            <person name="Elhaik E."/>
            <person name="Landan G."/>
            <person name="Graur D."/>
            <person name="Arensburger P."/>
            <person name="Atkinson P."/>
            <person name="Beeman R.W."/>
            <person name="Beidler J."/>
            <person name="Brown S.J."/>
            <person name="Demuth J.P."/>
            <person name="Drury D.W."/>
            <person name="Du Y.Z."/>
            <person name="Fujiwara H."/>
            <person name="Lorenzen M."/>
            <person name="Maselli V."/>
            <person name="Osanai M."/>
            <person name="Park Y."/>
            <person name="Robertson H.M."/>
            <person name="Tu Z."/>
            <person name="Wang J.J."/>
            <person name="Wang S."/>
            <person name="Richards S."/>
            <person name="Song H."/>
            <person name="Zhang L."/>
            <person name="Sodergren E."/>
            <person name="Werner D."/>
            <person name="Stanke M."/>
            <person name="Morgenstern B."/>
            <person name="Solovyev V."/>
            <person name="Kosarev P."/>
            <person name="Brown G."/>
            <person name="Chen H.C."/>
            <person name="Ermolaeva O."/>
            <person name="Hlavina W."/>
            <person name="Kapustin Y."/>
            <person name="Kiryutin B."/>
            <person name="Kitts P."/>
            <person name="Maglott D."/>
            <person name="Pruitt K."/>
            <person name="Sapojnikov V."/>
            <person name="Souvorov A."/>
            <person name="Mackey A.J."/>
            <person name="Waterhouse R.M."/>
            <person name="Wyder S."/>
            <person name="Zdobnov E.M."/>
            <person name="Zdobnov E.M."/>
            <person name="Wyder S."/>
            <person name="Kriventseva E.V."/>
            <person name="Kadowaki T."/>
            <person name="Bork P."/>
            <person name="Aranda M."/>
            <person name="Bao R."/>
            <person name="Beermann A."/>
            <person name="Berns N."/>
            <person name="Bolognesi R."/>
            <person name="Bonneton F."/>
            <person name="Bopp D."/>
            <person name="Brown S.J."/>
            <person name="Bucher G."/>
            <person name="Butts T."/>
            <person name="Chaumot A."/>
            <person name="Denell R.E."/>
            <person name="Ferrier D.E."/>
            <person name="Friedrich M."/>
            <person name="Gordon C.M."/>
            <person name="Jindra M."/>
            <person name="Klingler M."/>
            <person name="Lan Q."/>
            <person name="Lattorff H.M."/>
            <person name="Laudet V."/>
            <person name="von Levetsow C."/>
            <person name="Liu Z."/>
            <person name="Lutz R."/>
            <person name="Lynch J.A."/>
            <person name="da Fonseca R.N."/>
            <person name="Posnien N."/>
            <person name="Reuter R."/>
            <person name="Roth S."/>
            <person name="Savard J."/>
            <person name="Schinko J.B."/>
            <person name="Schmitt C."/>
            <person name="Schoppmeier M."/>
            <person name="Schroder R."/>
            <person name="Shippy T.D."/>
            <person name="Simonnet F."/>
            <person name="Marques-Souza H."/>
            <person name="Tautz D."/>
            <person name="Tomoyasu Y."/>
            <person name="Trauner J."/>
            <person name="Van der Zee M."/>
            <person name="Vervoort M."/>
            <person name="Wittkopp N."/>
            <person name="Wimmer E.A."/>
            <person name="Yang X."/>
            <person name="Jones A.K."/>
            <person name="Sattelle D.B."/>
            <person name="Ebert P.R."/>
            <person name="Nelson D."/>
            <person name="Scott J.G."/>
            <person name="Beeman R.W."/>
            <person name="Muthukrishnan S."/>
            <person name="Kramer K.J."/>
            <person name="Arakane Y."/>
            <person name="Beeman R.W."/>
            <person name="Zhu Q."/>
            <person name="Hogenkamp D."/>
            <person name="Dixit R."/>
            <person name="Oppert B."/>
            <person name="Jiang H."/>
            <person name="Zou Z."/>
            <person name="Marshall J."/>
            <person name="Elpidina E."/>
            <person name="Vinokurov K."/>
            <person name="Oppert C."/>
            <person name="Zou Z."/>
            <person name="Evans J."/>
            <person name="Lu Z."/>
            <person name="Zhao P."/>
            <person name="Sumathipala N."/>
            <person name="Altincicek B."/>
            <person name="Vilcinskas A."/>
            <person name="Williams M."/>
            <person name="Hultmark D."/>
            <person name="Hetru C."/>
            <person name="Jiang H."/>
            <person name="Grimmelikhuijzen C.J."/>
            <person name="Hauser F."/>
            <person name="Cazzamali G."/>
            <person name="Williamson M."/>
            <person name="Park Y."/>
            <person name="Li B."/>
            <person name="Tanaka Y."/>
            <person name="Predel R."/>
            <person name="Neupert S."/>
            <person name="Schachtner J."/>
            <person name="Verleyen P."/>
            <person name="Raible F."/>
            <person name="Bork P."/>
            <person name="Friedrich M."/>
            <person name="Walden K.K."/>
            <person name="Robertson H.M."/>
            <person name="Angeli S."/>
            <person name="Foret S."/>
            <person name="Bucher G."/>
            <person name="Schuetz S."/>
            <person name="Maleszka R."/>
            <person name="Wimmer E.A."/>
            <person name="Beeman R.W."/>
            <person name="Lorenzen M."/>
            <person name="Tomoyasu Y."/>
            <person name="Miller S.C."/>
            <person name="Grossmann D."/>
            <person name="Bucher G."/>
        </authorList>
    </citation>
    <scope>NUCLEOTIDE SEQUENCE [LARGE SCALE GENOMIC DNA]</scope>
    <source>
        <strain evidence="2 3">Georgia GA2</strain>
    </source>
</reference>
<sequence length="142" mass="16226">MQRNKLPSGTKTHVGTDDKNRPTYINDALDELPEEEIKQKDCVTQQHLKNVIRLNVNINSLIKKNTSSITIQNQARLLGSVSKNFVALQKSESKFCFGYLRRDGYFQDADGFRLFDRKFYGAFINLVCGVKYGGDRKLQCVT</sequence>
<proteinExistence type="predicted"/>
<dbReference type="AlphaFoldDB" id="D6WFA9"/>
<reference evidence="2 3" key="2">
    <citation type="journal article" date="2010" name="Nucleic Acids Res.">
        <title>BeetleBase in 2010: revisions to provide comprehensive genomic information for Tribolium castaneum.</title>
        <authorList>
            <person name="Kim H.S."/>
            <person name="Murphy T."/>
            <person name="Xia J."/>
            <person name="Caragea D."/>
            <person name="Park Y."/>
            <person name="Beeman R.W."/>
            <person name="Lorenzen M.D."/>
            <person name="Butcher S."/>
            <person name="Manak J.R."/>
            <person name="Brown S.J."/>
        </authorList>
    </citation>
    <scope>GENOME REANNOTATION</scope>
    <source>
        <strain evidence="2 3">Georgia GA2</strain>
    </source>
</reference>
<gene>
    <name evidence="2" type="primary">GLEAN_03113</name>
    <name evidence="2" type="ORF">TcasGA2_TC003113</name>
</gene>
<evidence type="ECO:0000256" key="1">
    <source>
        <dbReference type="SAM" id="MobiDB-lite"/>
    </source>
</evidence>
<feature type="compositionally biased region" description="Polar residues" evidence="1">
    <location>
        <begin position="1"/>
        <end position="13"/>
    </location>
</feature>